<dbReference type="RefSeq" id="WP_260900483.1">
    <property type="nucleotide sequence ID" value="NZ_JAOCZP010000001.1"/>
</dbReference>
<dbReference type="Pfam" id="PF00126">
    <property type="entry name" value="HTH_1"/>
    <property type="match status" value="1"/>
</dbReference>
<dbReference type="PANTHER" id="PTHR30419">
    <property type="entry name" value="HTH-TYPE TRANSCRIPTIONAL REGULATOR YBHD"/>
    <property type="match status" value="1"/>
</dbReference>
<gene>
    <name evidence="6" type="ORF">N5A92_03650</name>
</gene>
<evidence type="ECO:0000259" key="5">
    <source>
        <dbReference type="PROSITE" id="PS50931"/>
    </source>
</evidence>
<dbReference type="InterPro" id="IPR000847">
    <property type="entry name" value="LysR_HTH_N"/>
</dbReference>
<evidence type="ECO:0000256" key="4">
    <source>
        <dbReference type="ARBA" id="ARBA00023163"/>
    </source>
</evidence>
<dbReference type="Gene3D" id="1.10.10.10">
    <property type="entry name" value="Winged helix-like DNA-binding domain superfamily/Winged helix DNA-binding domain"/>
    <property type="match status" value="1"/>
</dbReference>
<feature type="domain" description="HTH lysR-type" evidence="5">
    <location>
        <begin position="7"/>
        <end position="64"/>
    </location>
</feature>
<dbReference type="Gene3D" id="3.40.190.290">
    <property type="match status" value="1"/>
</dbReference>
<protein>
    <submittedName>
        <fullName evidence="6">LysR family transcriptional regulator</fullName>
    </submittedName>
</protein>
<keyword evidence="4" id="KW-0804">Transcription</keyword>
<dbReference type="Proteomes" id="UP001320831">
    <property type="component" value="Unassembled WGS sequence"/>
</dbReference>
<dbReference type="SUPFAM" id="SSF53850">
    <property type="entry name" value="Periplasmic binding protein-like II"/>
    <property type="match status" value="1"/>
</dbReference>
<dbReference type="EMBL" id="JAOCZP010000001">
    <property type="protein sequence ID" value="MCT7374124.1"/>
    <property type="molecule type" value="Genomic_DNA"/>
</dbReference>
<dbReference type="CDD" id="cd08440">
    <property type="entry name" value="PBP2_LTTR_like_4"/>
    <property type="match status" value="1"/>
</dbReference>
<sequence>MDIENQLTLKQLRAFAAVYRRGRLASAAEELGVTQSAVSVLIRQVEETLNTRLFDRTTRSLVPTRAADEAYGIAERILQDVATLGSNFRDLSEGNRGSVHLAATPATAMTLLPKTAQRFSRRYANIKLVLDDCAPNQFLPNILSERVEFGIGIPLSVGSEFNAEPILEDSMQIVCAHDHPFAAAKEVRWAELRGVPLIVFRPGYGVRQMLDSTLAKVGIEPHIAHEVGFLDTAAWMAAGGLGVTILPNEMARLRAHEGLAIRPLVEPVVTRTVAIVTKRSRSLSPPCRLFLDMLREDIGEAAPPHWRSGA</sequence>
<evidence type="ECO:0000256" key="1">
    <source>
        <dbReference type="ARBA" id="ARBA00009437"/>
    </source>
</evidence>
<name>A0ABT2LIH9_9HYPH</name>
<dbReference type="PRINTS" id="PR00039">
    <property type="entry name" value="HTHLYSR"/>
</dbReference>
<dbReference type="PROSITE" id="PS50931">
    <property type="entry name" value="HTH_LYSR"/>
    <property type="match status" value="1"/>
</dbReference>
<keyword evidence="7" id="KW-1185">Reference proteome</keyword>
<proteinExistence type="inferred from homology"/>
<dbReference type="InterPro" id="IPR036388">
    <property type="entry name" value="WH-like_DNA-bd_sf"/>
</dbReference>
<organism evidence="6 7">
    <name type="scientific">Chelativorans salis</name>
    <dbReference type="NCBI Taxonomy" id="2978478"/>
    <lineage>
        <taxon>Bacteria</taxon>
        <taxon>Pseudomonadati</taxon>
        <taxon>Pseudomonadota</taxon>
        <taxon>Alphaproteobacteria</taxon>
        <taxon>Hyphomicrobiales</taxon>
        <taxon>Phyllobacteriaceae</taxon>
        <taxon>Chelativorans</taxon>
    </lineage>
</organism>
<evidence type="ECO:0000256" key="2">
    <source>
        <dbReference type="ARBA" id="ARBA00023015"/>
    </source>
</evidence>
<dbReference type="PANTHER" id="PTHR30419:SF8">
    <property type="entry name" value="NITROGEN ASSIMILATION TRANSCRIPTIONAL ACTIVATOR-RELATED"/>
    <property type="match status" value="1"/>
</dbReference>
<evidence type="ECO:0000313" key="6">
    <source>
        <dbReference type="EMBL" id="MCT7374124.1"/>
    </source>
</evidence>
<comment type="caution">
    <text evidence="6">The sequence shown here is derived from an EMBL/GenBank/DDBJ whole genome shotgun (WGS) entry which is preliminary data.</text>
</comment>
<reference evidence="6 7" key="1">
    <citation type="submission" date="2022-09" db="EMBL/GenBank/DDBJ databases">
        <title>Chelativorans salina sp. nov., a novel slightly halophilic bacterium isolated from a saline lake sediment enrichment.</title>
        <authorList>
            <person name="Gao L."/>
            <person name="Fang B.-Z."/>
            <person name="Li W.-J."/>
        </authorList>
    </citation>
    <scope>NUCLEOTIDE SEQUENCE [LARGE SCALE GENOMIC DNA]</scope>
    <source>
        <strain evidence="6 7">EGI FJ00035</strain>
    </source>
</reference>
<keyword evidence="2" id="KW-0805">Transcription regulation</keyword>
<dbReference type="SUPFAM" id="SSF46785">
    <property type="entry name" value="Winged helix' DNA-binding domain"/>
    <property type="match status" value="1"/>
</dbReference>
<comment type="similarity">
    <text evidence="1">Belongs to the LysR transcriptional regulatory family.</text>
</comment>
<dbReference type="Pfam" id="PF03466">
    <property type="entry name" value="LysR_substrate"/>
    <property type="match status" value="1"/>
</dbReference>
<keyword evidence="3" id="KW-0238">DNA-binding</keyword>
<accession>A0ABT2LIH9</accession>
<dbReference type="InterPro" id="IPR036390">
    <property type="entry name" value="WH_DNA-bd_sf"/>
</dbReference>
<dbReference type="InterPro" id="IPR005119">
    <property type="entry name" value="LysR_subst-bd"/>
</dbReference>
<evidence type="ECO:0000313" key="7">
    <source>
        <dbReference type="Proteomes" id="UP001320831"/>
    </source>
</evidence>
<dbReference type="InterPro" id="IPR050950">
    <property type="entry name" value="HTH-type_LysR_regulators"/>
</dbReference>
<evidence type="ECO:0000256" key="3">
    <source>
        <dbReference type="ARBA" id="ARBA00023125"/>
    </source>
</evidence>